<dbReference type="FunFam" id="3.40.50.300:FF:000032">
    <property type="entry name" value="Export ABC transporter ATP-binding protein"/>
    <property type="match status" value="1"/>
</dbReference>
<dbReference type="GO" id="GO:0098796">
    <property type="term" value="C:membrane protein complex"/>
    <property type="evidence" value="ECO:0007669"/>
    <property type="project" value="UniProtKB-ARBA"/>
</dbReference>
<dbReference type="Proteomes" id="UP000297258">
    <property type="component" value="Unassembled WGS sequence"/>
</dbReference>
<keyword evidence="5" id="KW-1133">Transmembrane helix</keyword>
<comment type="similarity">
    <text evidence="7">Belongs to the ABC transporter superfamily. Macrolide exporter (TC 3.A.1.122) family.</text>
</comment>
<evidence type="ECO:0000256" key="6">
    <source>
        <dbReference type="ARBA" id="ARBA00023251"/>
    </source>
</evidence>
<dbReference type="EMBL" id="SPUM01000132">
    <property type="protein sequence ID" value="TFW28979.1"/>
    <property type="molecule type" value="Genomic_DNA"/>
</dbReference>
<keyword evidence="2" id="KW-1003">Cell membrane</keyword>
<evidence type="ECO:0000256" key="5">
    <source>
        <dbReference type="ARBA" id="ARBA00022989"/>
    </source>
</evidence>
<keyword evidence="3" id="KW-0547">Nucleotide-binding</keyword>
<keyword evidence="4 9" id="KW-0067">ATP-binding</keyword>
<feature type="domain" description="ABC transporter" evidence="8">
    <location>
        <begin position="13"/>
        <end position="235"/>
    </location>
</feature>
<comment type="caution">
    <text evidence="9">The sequence shown here is derived from an EMBL/GenBank/DDBJ whole genome shotgun (WGS) entry which is preliminary data.</text>
</comment>
<reference evidence="9 10" key="1">
    <citation type="submission" date="2019-03" db="EMBL/GenBank/DDBJ databases">
        <title>Draft genome of Massilia hortus sp. nov., a novel bacterial species of the Oxalobacteraceae family.</title>
        <authorList>
            <person name="Peta V."/>
            <person name="Raths R."/>
            <person name="Bucking H."/>
        </authorList>
    </citation>
    <scope>NUCLEOTIDE SEQUENCE [LARGE SCALE GENOMIC DNA]</scope>
    <source>
        <strain evidence="9 10">ONC3</strain>
    </source>
</reference>
<dbReference type="InterPro" id="IPR027417">
    <property type="entry name" value="P-loop_NTPase"/>
</dbReference>
<dbReference type="AlphaFoldDB" id="A0A4Y9SUI6"/>
<dbReference type="PROSITE" id="PS50893">
    <property type="entry name" value="ABC_TRANSPORTER_2"/>
    <property type="match status" value="1"/>
</dbReference>
<dbReference type="PROSITE" id="PS00211">
    <property type="entry name" value="ABC_TRANSPORTER_1"/>
    <property type="match status" value="1"/>
</dbReference>
<evidence type="ECO:0000256" key="4">
    <source>
        <dbReference type="ARBA" id="ARBA00022840"/>
    </source>
</evidence>
<dbReference type="InterPro" id="IPR017871">
    <property type="entry name" value="ABC_transporter-like_CS"/>
</dbReference>
<evidence type="ECO:0000313" key="9">
    <source>
        <dbReference type="EMBL" id="TFW28979.1"/>
    </source>
</evidence>
<proteinExistence type="inferred from homology"/>
<keyword evidence="1" id="KW-0813">Transport</keyword>
<accession>A0A4Y9SUI6</accession>
<dbReference type="InterPro" id="IPR003439">
    <property type="entry name" value="ABC_transporter-like_ATP-bd"/>
</dbReference>
<sequence length="235" mass="25149">MPASAPAAGAELARLTDIHKTYLQGAVAVDALRGIDLTIAPGEMLAICGPSGSGKSTLLNIIGLLDEPTEGSMVLGGQRVMDLTRNARADLRRAALGFIFQSFNLVPVLSALENVLLPLRLRGKLAHGDKARAQQLLSRVGLSAHMGARPDRMSGGQRQRVAIARALIGQPQLVVADEPTANLDSANSMLVMDLLASLRRELGTTFVFSTHDNRILGHMTRIVHLRDGRIAVEDR</sequence>
<dbReference type="GO" id="GO:0016887">
    <property type="term" value="F:ATP hydrolysis activity"/>
    <property type="evidence" value="ECO:0007669"/>
    <property type="project" value="InterPro"/>
</dbReference>
<dbReference type="GO" id="GO:0044874">
    <property type="term" value="P:lipoprotein localization to outer membrane"/>
    <property type="evidence" value="ECO:0007669"/>
    <property type="project" value="TreeGrafter"/>
</dbReference>
<dbReference type="InterPro" id="IPR015854">
    <property type="entry name" value="ABC_transpr_LolD-like"/>
</dbReference>
<gene>
    <name evidence="9" type="ORF">E4O92_20055</name>
</gene>
<keyword evidence="10" id="KW-1185">Reference proteome</keyword>
<evidence type="ECO:0000256" key="3">
    <source>
        <dbReference type="ARBA" id="ARBA00022741"/>
    </source>
</evidence>
<keyword evidence="5" id="KW-0812">Transmembrane</keyword>
<organism evidence="9 10">
    <name type="scientific">Massilia horti</name>
    <dbReference type="NCBI Taxonomy" id="2562153"/>
    <lineage>
        <taxon>Bacteria</taxon>
        <taxon>Pseudomonadati</taxon>
        <taxon>Pseudomonadota</taxon>
        <taxon>Betaproteobacteria</taxon>
        <taxon>Burkholderiales</taxon>
        <taxon>Oxalobacteraceae</taxon>
        <taxon>Telluria group</taxon>
        <taxon>Massilia</taxon>
    </lineage>
</organism>
<dbReference type="SUPFAM" id="SSF52540">
    <property type="entry name" value="P-loop containing nucleoside triphosphate hydrolases"/>
    <property type="match status" value="1"/>
</dbReference>
<dbReference type="Gene3D" id="3.40.50.300">
    <property type="entry name" value="P-loop containing nucleotide triphosphate hydrolases"/>
    <property type="match status" value="1"/>
</dbReference>
<dbReference type="InterPro" id="IPR017911">
    <property type="entry name" value="MacB-like_ATP-bd"/>
</dbReference>
<evidence type="ECO:0000256" key="1">
    <source>
        <dbReference type="ARBA" id="ARBA00022448"/>
    </source>
</evidence>
<protein>
    <submittedName>
        <fullName evidence="9">ABC transporter ATP-binding protein</fullName>
    </submittedName>
</protein>
<dbReference type="GO" id="GO:0046677">
    <property type="term" value="P:response to antibiotic"/>
    <property type="evidence" value="ECO:0007669"/>
    <property type="project" value="UniProtKB-KW"/>
</dbReference>
<dbReference type="GO" id="GO:0022857">
    <property type="term" value="F:transmembrane transporter activity"/>
    <property type="evidence" value="ECO:0007669"/>
    <property type="project" value="TreeGrafter"/>
</dbReference>
<dbReference type="SMART" id="SM00382">
    <property type="entry name" value="AAA"/>
    <property type="match status" value="1"/>
</dbReference>
<evidence type="ECO:0000259" key="8">
    <source>
        <dbReference type="PROSITE" id="PS50893"/>
    </source>
</evidence>
<evidence type="ECO:0000256" key="7">
    <source>
        <dbReference type="ARBA" id="ARBA00038388"/>
    </source>
</evidence>
<keyword evidence="5" id="KW-0472">Membrane</keyword>
<dbReference type="Pfam" id="PF00005">
    <property type="entry name" value="ABC_tran"/>
    <property type="match status" value="1"/>
</dbReference>
<dbReference type="CDD" id="cd03255">
    <property type="entry name" value="ABC_MJ0796_LolCDE_FtsE"/>
    <property type="match status" value="1"/>
</dbReference>
<evidence type="ECO:0000313" key="10">
    <source>
        <dbReference type="Proteomes" id="UP000297258"/>
    </source>
</evidence>
<dbReference type="PANTHER" id="PTHR24220">
    <property type="entry name" value="IMPORT ATP-BINDING PROTEIN"/>
    <property type="match status" value="1"/>
</dbReference>
<name>A0A4Y9SUI6_9BURK</name>
<evidence type="ECO:0000256" key="2">
    <source>
        <dbReference type="ARBA" id="ARBA00022475"/>
    </source>
</evidence>
<dbReference type="GO" id="GO:0005886">
    <property type="term" value="C:plasma membrane"/>
    <property type="evidence" value="ECO:0007669"/>
    <property type="project" value="TreeGrafter"/>
</dbReference>
<dbReference type="InterPro" id="IPR003593">
    <property type="entry name" value="AAA+_ATPase"/>
</dbReference>
<dbReference type="GO" id="GO:0089705">
    <property type="term" value="P:protein localization to outer membrane"/>
    <property type="evidence" value="ECO:0007669"/>
    <property type="project" value="TreeGrafter"/>
</dbReference>
<dbReference type="GO" id="GO:0005524">
    <property type="term" value="F:ATP binding"/>
    <property type="evidence" value="ECO:0007669"/>
    <property type="project" value="UniProtKB-KW"/>
</dbReference>
<dbReference type="PANTHER" id="PTHR24220:SF689">
    <property type="entry name" value="LIPOPROTEIN-RELEASING SYSTEM ATP-BINDING PROTEIN LOLD"/>
    <property type="match status" value="1"/>
</dbReference>
<keyword evidence="6" id="KW-0046">Antibiotic resistance</keyword>
<dbReference type="OrthoDB" id="581709at2"/>